<gene>
    <name evidence="5" type="ORF">Tci_451169</name>
</gene>
<feature type="non-terminal residue" evidence="5">
    <location>
        <position position="1"/>
    </location>
</feature>
<dbReference type="InterPro" id="IPR041577">
    <property type="entry name" value="RT_RNaseH_2"/>
</dbReference>
<dbReference type="GO" id="GO:0003676">
    <property type="term" value="F:nucleic acid binding"/>
    <property type="evidence" value="ECO:0007669"/>
    <property type="project" value="InterPro"/>
</dbReference>
<dbReference type="Pfam" id="PF17921">
    <property type="entry name" value="Integrase_H2C2"/>
    <property type="match status" value="1"/>
</dbReference>
<dbReference type="InterPro" id="IPR056924">
    <property type="entry name" value="SH3_Tf2-1"/>
</dbReference>
<dbReference type="SUPFAM" id="SSF56672">
    <property type="entry name" value="DNA/RNA polymerases"/>
    <property type="match status" value="2"/>
</dbReference>
<feature type="domain" description="Integrase zinc-binding" evidence="3">
    <location>
        <begin position="503"/>
        <end position="548"/>
    </location>
</feature>
<dbReference type="PANTHER" id="PTHR35046">
    <property type="entry name" value="ZINC KNUCKLE (CCHC-TYPE) FAMILY PROTEIN"/>
    <property type="match status" value="1"/>
</dbReference>
<feature type="region of interest" description="Disordered" evidence="1">
    <location>
        <begin position="1"/>
        <end position="71"/>
    </location>
</feature>
<feature type="compositionally biased region" description="Low complexity" evidence="1">
    <location>
        <begin position="15"/>
        <end position="54"/>
    </location>
</feature>
<evidence type="ECO:0000259" key="2">
    <source>
        <dbReference type="Pfam" id="PF17919"/>
    </source>
</evidence>
<proteinExistence type="predicted"/>
<feature type="domain" description="Reverse transcriptase/retrotransposon-derived protein RNase H-like" evidence="2">
    <location>
        <begin position="427"/>
        <end position="500"/>
    </location>
</feature>
<dbReference type="Gene3D" id="2.40.70.10">
    <property type="entry name" value="Acid Proteases"/>
    <property type="match status" value="1"/>
</dbReference>
<dbReference type="FunFam" id="3.30.70.270:FF:000020">
    <property type="entry name" value="Transposon Tf2-6 polyprotein-like Protein"/>
    <property type="match status" value="1"/>
</dbReference>
<sequence>LAWRRVSHRSSDFHSSPYFTSNSSSSSSSLDSSSDTSSGSSADSLSDSSLVHSSGCDTSSQSHSGPSTRAASPRLVYPLVRTPRYSKAFMRWRYAPLSTLYLPTTSKLSLDSSSERSLDSSSSFARPSRKRCRSPTTLIHSSEASEEEQMEIGIADAETVADLGISEGVGAPTEDDIVDPLATSGIFESTRGDAPDLKGTLYDIAHYMSEVPLDRITSLRLLKDSWRGCTLGLLGHPLNIDLMPVELGGFDVIIGIDWLANHHAVIVCDEKIVRIPYGDEVLIVQGDRSGKETEDKSEEKRLEDVPTIRDFPEIFPEDFPGLPPKRQVEYQIDLVLGAALMERSPYRLAPSKLQELSTQLQELSDKGFIRPNPAKIESIKDRSSPKIPIDIRQFLGLAGYYRRFIKSFSKTTKPMTKLTQKSVKFEWTEKSETACQVLKRKLCSAPILALPEGSENFVVYCDASHKGLGTVLMQSEKVIAYASRQLKIHEKNYNTHDLELGEHKSKYSIHPGSNKMYQDLKKLYWWPNMKAEIATYVSKCLTCAKVKAEFQKPFGLLVQPVIPVWKWENITMDFVTKLPRTSTGQDAIWVIVDRLTKSAHFLPMKETDSVENLTRQYLKEVVSRPWRVIRFGKRRKLNPRYIGPFKILAKVETVEYRLELPEQLSRFHSTFHVSNLKKCFSDEALAILLDEIQIDDKLNFIEEPAKIIDREVKRLKQSRISIVKVRWNSRRGPEFTWEREDQMKKKYPHLFVNPASTSKVMS</sequence>
<accession>A0A699HU91</accession>
<dbReference type="Pfam" id="PF24626">
    <property type="entry name" value="SH3_Tf2-1"/>
    <property type="match status" value="1"/>
</dbReference>
<evidence type="ECO:0000259" key="4">
    <source>
        <dbReference type="Pfam" id="PF24626"/>
    </source>
</evidence>
<dbReference type="InterPro" id="IPR021109">
    <property type="entry name" value="Peptidase_aspartic_dom_sf"/>
</dbReference>
<evidence type="ECO:0000259" key="3">
    <source>
        <dbReference type="Pfam" id="PF17921"/>
    </source>
</evidence>
<feature type="compositionally biased region" description="Polar residues" evidence="1">
    <location>
        <begin position="55"/>
        <end position="70"/>
    </location>
</feature>
<organism evidence="5">
    <name type="scientific">Tanacetum cinerariifolium</name>
    <name type="common">Dalmatian daisy</name>
    <name type="synonym">Chrysanthemum cinerariifolium</name>
    <dbReference type="NCBI Taxonomy" id="118510"/>
    <lineage>
        <taxon>Eukaryota</taxon>
        <taxon>Viridiplantae</taxon>
        <taxon>Streptophyta</taxon>
        <taxon>Embryophyta</taxon>
        <taxon>Tracheophyta</taxon>
        <taxon>Spermatophyta</taxon>
        <taxon>Magnoliopsida</taxon>
        <taxon>eudicotyledons</taxon>
        <taxon>Gunneridae</taxon>
        <taxon>Pentapetalae</taxon>
        <taxon>asterids</taxon>
        <taxon>campanulids</taxon>
        <taxon>Asterales</taxon>
        <taxon>Asteraceae</taxon>
        <taxon>Asteroideae</taxon>
        <taxon>Anthemideae</taxon>
        <taxon>Anthemidinae</taxon>
        <taxon>Tanacetum</taxon>
    </lineage>
</organism>
<dbReference type="InterPro" id="IPR043128">
    <property type="entry name" value="Rev_trsase/Diguanyl_cyclase"/>
</dbReference>
<comment type="caution">
    <text evidence="5">The sequence shown here is derived from an EMBL/GenBank/DDBJ whole genome shotgun (WGS) entry which is preliminary data.</text>
</comment>
<dbReference type="InterPro" id="IPR041588">
    <property type="entry name" value="Integrase_H2C2"/>
</dbReference>
<dbReference type="EMBL" id="BKCJ010210119">
    <property type="protein sequence ID" value="GEY79195.1"/>
    <property type="molecule type" value="Genomic_DNA"/>
</dbReference>
<dbReference type="Pfam" id="PF17919">
    <property type="entry name" value="RT_RNaseH_2"/>
    <property type="match status" value="1"/>
</dbReference>
<dbReference type="Gene3D" id="1.10.340.70">
    <property type="match status" value="1"/>
</dbReference>
<dbReference type="SUPFAM" id="SSF53098">
    <property type="entry name" value="Ribonuclease H-like"/>
    <property type="match status" value="1"/>
</dbReference>
<dbReference type="Gene3D" id="3.30.420.10">
    <property type="entry name" value="Ribonuclease H-like superfamily/Ribonuclease H"/>
    <property type="match status" value="1"/>
</dbReference>
<feature type="domain" description="Tf2-1-like SH3-like" evidence="4">
    <location>
        <begin position="628"/>
        <end position="679"/>
    </location>
</feature>
<reference evidence="5" key="1">
    <citation type="journal article" date="2019" name="Sci. Rep.">
        <title>Draft genome of Tanacetum cinerariifolium, the natural source of mosquito coil.</title>
        <authorList>
            <person name="Yamashiro T."/>
            <person name="Shiraishi A."/>
            <person name="Satake H."/>
            <person name="Nakayama K."/>
        </authorList>
    </citation>
    <scope>NUCLEOTIDE SEQUENCE</scope>
</reference>
<protein>
    <recommendedName>
        <fullName evidence="6">Reverse transcriptase domain-containing protein</fullName>
    </recommendedName>
</protein>
<feature type="region of interest" description="Disordered" evidence="1">
    <location>
        <begin position="110"/>
        <end position="137"/>
    </location>
</feature>
<dbReference type="InterPro" id="IPR043502">
    <property type="entry name" value="DNA/RNA_pol_sf"/>
</dbReference>
<evidence type="ECO:0000256" key="1">
    <source>
        <dbReference type="SAM" id="MobiDB-lite"/>
    </source>
</evidence>
<dbReference type="Pfam" id="PF08284">
    <property type="entry name" value="RVP_2"/>
    <property type="match status" value="1"/>
</dbReference>
<evidence type="ECO:0000313" key="5">
    <source>
        <dbReference type="EMBL" id="GEY79195.1"/>
    </source>
</evidence>
<dbReference type="InterPro" id="IPR036397">
    <property type="entry name" value="RNaseH_sf"/>
</dbReference>
<evidence type="ECO:0008006" key="6">
    <source>
        <dbReference type="Google" id="ProtNLM"/>
    </source>
</evidence>
<dbReference type="AlphaFoldDB" id="A0A699HU91"/>
<dbReference type="InterPro" id="IPR012337">
    <property type="entry name" value="RNaseH-like_sf"/>
</dbReference>
<name>A0A699HU91_TANCI</name>
<dbReference type="Gene3D" id="3.30.70.270">
    <property type="match status" value="1"/>
</dbReference>
<dbReference type="PANTHER" id="PTHR35046:SF26">
    <property type="entry name" value="RNA-DIRECTED DNA POLYMERASE"/>
    <property type="match status" value="1"/>
</dbReference>